<accession>A0A445JXP1</accession>
<dbReference type="GO" id="GO:0003677">
    <property type="term" value="F:DNA binding"/>
    <property type="evidence" value="ECO:0007669"/>
    <property type="project" value="InterPro"/>
</dbReference>
<comment type="similarity">
    <text evidence="5">Belongs to the archaeal Rpo12/eukaryotic RPC10 RNA polymerase subunit family.</text>
</comment>
<comment type="caution">
    <text evidence="6">The sequence shown here is derived from an EMBL/GenBank/DDBJ whole genome shotgun (WGS) entry which is preliminary data.</text>
</comment>
<protein>
    <submittedName>
        <fullName evidence="6">DNA-directed RNA polymerases II, IV and V subunit 12</fullName>
        <ecNumber evidence="6">2.7.7.6</ecNumber>
    </submittedName>
</protein>
<name>A0A445JXP1_GLYSO</name>
<keyword evidence="7" id="KW-1185">Reference proteome</keyword>
<dbReference type="Gene3D" id="2.20.28.30">
    <property type="entry name" value="RNA polymerase ii, chain L"/>
    <property type="match status" value="1"/>
</dbReference>
<evidence type="ECO:0000313" key="7">
    <source>
        <dbReference type="Proteomes" id="UP000289340"/>
    </source>
</evidence>
<keyword evidence="6" id="KW-0548">Nucleotidyltransferase</keyword>
<evidence type="ECO:0000256" key="3">
    <source>
        <dbReference type="ARBA" id="ARBA00022833"/>
    </source>
</evidence>
<dbReference type="AlphaFoldDB" id="A0A445JXP1"/>
<dbReference type="GO" id="GO:0005666">
    <property type="term" value="C:RNA polymerase III complex"/>
    <property type="evidence" value="ECO:0007669"/>
    <property type="project" value="TreeGrafter"/>
</dbReference>
<dbReference type="GO" id="GO:0006351">
    <property type="term" value="P:DNA-templated transcription"/>
    <property type="evidence" value="ECO:0007669"/>
    <property type="project" value="InterPro"/>
</dbReference>
<comment type="subcellular location">
    <subcellularLocation>
        <location evidence="1">Nucleus</location>
    </subcellularLocation>
</comment>
<dbReference type="Proteomes" id="UP000289340">
    <property type="component" value="Chromosome 7"/>
</dbReference>
<keyword evidence="2" id="KW-0479">Metal-binding</keyword>
<gene>
    <name evidence="6" type="ORF">D0Y65_018080</name>
</gene>
<sequence>MDPQPELASYICGDCGMENTLKPSDVIQCRECGYRILYKKRTRRRYSLMKQSRDNLLITKKTLRGCCRNLPFSGRATRDLRHVTELHGLCYDAFLLASGMSRNFTNCLTMGAKYLEVVKRGSHPNNGWSPDEIKTQNDHNLSLRFVRHDRAWAARHKMTIICLYVPPDTIASGWRKESVSARLPPNLLFLNDKGRRIRQCAFIHSACCSSMIKGAESISARLPPNLLFLNDKRHIIRLCAFITQFAKSKMAKGAEFVYARLPLDSLLLNDKGHRICLCAFTTQLVVSE</sequence>
<keyword evidence="4" id="KW-0539">Nucleus</keyword>
<evidence type="ECO:0000256" key="4">
    <source>
        <dbReference type="ARBA" id="ARBA00023242"/>
    </source>
</evidence>
<dbReference type="SUPFAM" id="SSF63393">
    <property type="entry name" value="RNA polymerase subunits"/>
    <property type="match status" value="1"/>
</dbReference>
<keyword evidence="3" id="KW-0862">Zinc</keyword>
<evidence type="ECO:0000256" key="1">
    <source>
        <dbReference type="ARBA" id="ARBA00004123"/>
    </source>
</evidence>
<evidence type="ECO:0000256" key="5">
    <source>
        <dbReference type="ARBA" id="ARBA00025770"/>
    </source>
</evidence>
<keyword evidence="6" id="KW-0240">DNA-directed RNA polymerase</keyword>
<dbReference type="PANTHER" id="PTHR12056:SF2">
    <property type="entry name" value="GEO11084P1"/>
    <property type="match status" value="1"/>
</dbReference>
<keyword evidence="6" id="KW-0808">Transferase</keyword>
<dbReference type="InterPro" id="IPR039747">
    <property type="entry name" value="RPABC4"/>
</dbReference>
<dbReference type="GO" id="GO:0005736">
    <property type="term" value="C:RNA polymerase I complex"/>
    <property type="evidence" value="ECO:0007669"/>
    <property type="project" value="TreeGrafter"/>
</dbReference>
<organism evidence="6 7">
    <name type="scientific">Glycine soja</name>
    <name type="common">Wild soybean</name>
    <dbReference type="NCBI Taxonomy" id="3848"/>
    <lineage>
        <taxon>Eukaryota</taxon>
        <taxon>Viridiplantae</taxon>
        <taxon>Streptophyta</taxon>
        <taxon>Embryophyta</taxon>
        <taxon>Tracheophyta</taxon>
        <taxon>Spermatophyta</taxon>
        <taxon>Magnoliopsida</taxon>
        <taxon>eudicotyledons</taxon>
        <taxon>Gunneridae</taxon>
        <taxon>Pentapetalae</taxon>
        <taxon>rosids</taxon>
        <taxon>fabids</taxon>
        <taxon>Fabales</taxon>
        <taxon>Fabaceae</taxon>
        <taxon>Papilionoideae</taxon>
        <taxon>50 kb inversion clade</taxon>
        <taxon>NPAAA clade</taxon>
        <taxon>indigoferoid/millettioid clade</taxon>
        <taxon>Phaseoleae</taxon>
        <taxon>Glycine</taxon>
        <taxon>Glycine subgen. Soja</taxon>
    </lineage>
</organism>
<dbReference type="GO" id="GO:0003899">
    <property type="term" value="F:DNA-directed RNA polymerase activity"/>
    <property type="evidence" value="ECO:0007669"/>
    <property type="project" value="UniProtKB-EC"/>
</dbReference>
<dbReference type="SMART" id="SM00659">
    <property type="entry name" value="RPOLCX"/>
    <property type="match status" value="1"/>
</dbReference>
<keyword evidence="6" id="KW-0804">Transcription</keyword>
<dbReference type="EMBL" id="QZWG01000007">
    <property type="protein sequence ID" value="RZC03252.1"/>
    <property type="molecule type" value="Genomic_DNA"/>
</dbReference>
<dbReference type="InterPro" id="IPR029040">
    <property type="entry name" value="RPABC4/Spt4"/>
</dbReference>
<evidence type="ECO:0000256" key="2">
    <source>
        <dbReference type="ARBA" id="ARBA00022723"/>
    </source>
</evidence>
<dbReference type="FunFam" id="2.20.28.30:FF:000002">
    <property type="entry name" value="DNA-directed RNA polymerases II, IV and V subunit 12"/>
    <property type="match status" value="1"/>
</dbReference>
<dbReference type="InterPro" id="IPR006591">
    <property type="entry name" value="RNAP_P/RPABC4"/>
</dbReference>
<dbReference type="GO" id="GO:0008270">
    <property type="term" value="F:zinc ion binding"/>
    <property type="evidence" value="ECO:0007669"/>
    <property type="project" value="InterPro"/>
</dbReference>
<dbReference type="EC" id="2.7.7.6" evidence="6"/>
<dbReference type="GO" id="GO:0005665">
    <property type="term" value="C:RNA polymerase II, core complex"/>
    <property type="evidence" value="ECO:0007669"/>
    <property type="project" value="TreeGrafter"/>
</dbReference>
<dbReference type="Pfam" id="PF03604">
    <property type="entry name" value="Zn_ribbon_RPAB4"/>
    <property type="match status" value="1"/>
</dbReference>
<evidence type="ECO:0000313" key="6">
    <source>
        <dbReference type="EMBL" id="RZC03252.1"/>
    </source>
</evidence>
<reference evidence="6 7" key="1">
    <citation type="submission" date="2018-09" db="EMBL/GenBank/DDBJ databases">
        <title>A high-quality reference genome of wild soybean provides a powerful tool to mine soybean genomes.</title>
        <authorList>
            <person name="Xie M."/>
            <person name="Chung C.Y.L."/>
            <person name="Li M.-W."/>
            <person name="Wong F.-L."/>
            <person name="Chan T.-F."/>
            <person name="Lam H.-M."/>
        </authorList>
    </citation>
    <scope>NUCLEOTIDE SEQUENCE [LARGE SCALE GENOMIC DNA]</scope>
    <source>
        <strain evidence="7">cv. W05</strain>
        <tissue evidence="6">Hypocotyl of etiolated seedlings</tissue>
    </source>
</reference>
<dbReference type="PANTHER" id="PTHR12056">
    <property type="entry name" value="DNA-DIRECTED RNA POLYMERASES I, II, AND III"/>
    <property type="match status" value="1"/>
</dbReference>
<proteinExistence type="inferred from homology"/>